<dbReference type="InterPro" id="IPR010982">
    <property type="entry name" value="Lambda_DNA-bd_dom_sf"/>
</dbReference>
<feature type="domain" description="HTH cro/C1-type" evidence="2">
    <location>
        <begin position="19"/>
        <end position="65"/>
    </location>
</feature>
<evidence type="ECO:0000313" key="3">
    <source>
        <dbReference type="EMBL" id="MCP1110555.1"/>
    </source>
</evidence>
<gene>
    <name evidence="3" type="ORF">NK118_09860</name>
</gene>
<evidence type="ECO:0000313" key="4">
    <source>
        <dbReference type="Proteomes" id="UP001523565"/>
    </source>
</evidence>
<keyword evidence="4" id="KW-1185">Reference proteome</keyword>
<evidence type="ECO:0000256" key="1">
    <source>
        <dbReference type="SAM" id="Phobius"/>
    </source>
</evidence>
<keyword evidence="1" id="KW-0812">Transmembrane</keyword>
<name>A0ABT1EIN5_9FIRM</name>
<organism evidence="3 4">
    <name type="scientific">Ohessyouella blattaphilus</name>
    <dbReference type="NCBI Taxonomy" id="2949333"/>
    <lineage>
        <taxon>Bacteria</taxon>
        <taxon>Bacillati</taxon>
        <taxon>Bacillota</taxon>
        <taxon>Clostridia</taxon>
        <taxon>Lachnospirales</taxon>
        <taxon>Lachnospiraceae</taxon>
        <taxon>Ohessyouella</taxon>
    </lineage>
</organism>
<protein>
    <submittedName>
        <fullName evidence="3">Helix-turn-helix transcriptional regulator</fullName>
    </submittedName>
</protein>
<dbReference type="SUPFAM" id="SSF47413">
    <property type="entry name" value="lambda repressor-like DNA-binding domains"/>
    <property type="match status" value="1"/>
</dbReference>
<accession>A0ABT1EIN5</accession>
<reference evidence="3 4" key="1">
    <citation type="journal article" date="2022" name="Genome Biol. Evol.">
        <title>Host diet, physiology and behaviors set the stage for Lachnospiraceae cladogenesis.</title>
        <authorList>
            <person name="Vera-Ponce De Leon A."/>
            <person name="Schneider M."/>
            <person name="Jahnes B.C."/>
            <person name="Sadowski V."/>
            <person name="Camuy-Velez L.A."/>
            <person name="Duan J."/>
            <person name="Sabree Z.L."/>
        </authorList>
    </citation>
    <scope>NUCLEOTIDE SEQUENCE [LARGE SCALE GENOMIC DNA]</scope>
    <source>
        <strain evidence="3 4">PAL227</strain>
    </source>
</reference>
<dbReference type="CDD" id="cd00093">
    <property type="entry name" value="HTH_XRE"/>
    <property type="match status" value="1"/>
</dbReference>
<dbReference type="InterPro" id="IPR001387">
    <property type="entry name" value="Cro/C1-type_HTH"/>
</dbReference>
<dbReference type="Pfam" id="PF01381">
    <property type="entry name" value="HTH_3"/>
    <property type="match status" value="1"/>
</dbReference>
<dbReference type="Gene3D" id="1.10.260.40">
    <property type="entry name" value="lambda repressor-like DNA-binding domains"/>
    <property type="match status" value="1"/>
</dbReference>
<evidence type="ECO:0000259" key="2">
    <source>
        <dbReference type="PROSITE" id="PS50943"/>
    </source>
</evidence>
<proteinExistence type="predicted"/>
<dbReference type="SMART" id="SM00530">
    <property type="entry name" value="HTH_XRE"/>
    <property type="match status" value="1"/>
</dbReference>
<dbReference type="Proteomes" id="UP001523565">
    <property type="component" value="Unassembled WGS sequence"/>
</dbReference>
<dbReference type="EMBL" id="JAMZFV010000014">
    <property type="protein sequence ID" value="MCP1110555.1"/>
    <property type="molecule type" value="Genomic_DNA"/>
</dbReference>
<dbReference type="RefSeq" id="WP_262069435.1">
    <property type="nucleotide sequence ID" value="NZ_JAMXOC010000014.1"/>
</dbReference>
<comment type="caution">
    <text evidence="3">The sequence shown here is derived from an EMBL/GenBank/DDBJ whole genome shotgun (WGS) entry which is preliminary data.</text>
</comment>
<keyword evidence="1" id="KW-1133">Transmembrane helix</keyword>
<sequence>MEEIQRMQDNLLLIRRTVGWTAEEFGDQIGVTRQTINNIESGRNKLTKTQYIAMRSVIEAEMAKHPDETQMLRTLLDMLVDHPENYSKEDYESLLEKANMMSPSILAGTSTRENVSKEWMKAAGAVGAVAAGVAGVPLAGAIIGGWLGKAIKTISRKSGDK</sequence>
<dbReference type="PROSITE" id="PS50943">
    <property type="entry name" value="HTH_CROC1"/>
    <property type="match status" value="1"/>
</dbReference>
<keyword evidence="1" id="KW-0472">Membrane</keyword>
<feature type="transmembrane region" description="Helical" evidence="1">
    <location>
        <begin position="122"/>
        <end position="147"/>
    </location>
</feature>